<sequence length="385" mass="38714">MDDSSVLLTVVIVAAVLGGIFAAGWHVWYAIGLSRVLQERETEPWRAWVPIMNEAELFRLGNVDPVKAALLLVPFVNVYALILKIMAVHRINGEAGRGAGTTVLGVLLPPVWAAVLSGGRAPAAPQQPAVAPGRPAPVFAVAPPAQRPPAIPDAVVAPPVPPAAPAPMAPGAAPVAPAAASSAPAPSGYGPMRRGAPAAPAAAVPPVAAPSSPAPAPIVPPAPAAAVPPAPAVAPQSMQPPTPAPAQPAPVLRSGAVEPEPAPLTRRARRGAEETPVPAGWSLVLPSGDIVAVAAAALVLGRNPRATESGVQYVAVTDEARTVSKEHARLVWDGTAWTITDLGSTNGVSLLDASGAEQAVAAGGSAPVTDRFVLGDAVVQLRRAS</sequence>
<evidence type="ECO:0000256" key="2">
    <source>
        <dbReference type="SAM" id="MobiDB-lite"/>
    </source>
</evidence>
<evidence type="ECO:0000313" key="6">
    <source>
        <dbReference type="Proteomes" id="UP001500274"/>
    </source>
</evidence>
<name>A0ABN3PN50_9MICO</name>
<keyword evidence="3" id="KW-1133">Transmembrane helix</keyword>
<dbReference type="InterPro" id="IPR000253">
    <property type="entry name" value="FHA_dom"/>
</dbReference>
<keyword evidence="3" id="KW-0472">Membrane</keyword>
<reference evidence="5 6" key="1">
    <citation type="journal article" date="2019" name="Int. J. Syst. Evol. Microbiol.">
        <title>The Global Catalogue of Microorganisms (GCM) 10K type strain sequencing project: providing services to taxonomists for standard genome sequencing and annotation.</title>
        <authorList>
            <consortium name="The Broad Institute Genomics Platform"/>
            <consortium name="The Broad Institute Genome Sequencing Center for Infectious Disease"/>
            <person name="Wu L."/>
            <person name="Ma J."/>
        </authorList>
    </citation>
    <scope>NUCLEOTIDE SEQUENCE [LARGE SCALE GENOMIC DNA]</scope>
    <source>
        <strain evidence="5 6">JCM 16365</strain>
    </source>
</reference>
<feature type="transmembrane region" description="Helical" evidence="3">
    <location>
        <begin position="6"/>
        <end position="31"/>
    </location>
</feature>
<feature type="domain" description="FHA" evidence="4">
    <location>
        <begin position="298"/>
        <end position="350"/>
    </location>
</feature>
<gene>
    <name evidence="5" type="ORF">GCM10009862_30920</name>
</gene>
<dbReference type="SMART" id="SM00240">
    <property type="entry name" value="FHA"/>
    <property type="match status" value="1"/>
</dbReference>
<dbReference type="Proteomes" id="UP001500274">
    <property type="component" value="Unassembled WGS sequence"/>
</dbReference>
<dbReference type="EMBL" id="BAAARI010000038">
    <property type="protein sequence ID" value="GAA2590424.1"/>
    <property type="molecule type" value="Genomic_DNA"/>
</dbReference>
<keyword evidence="3" id="KW-0812">Transmembrane</keyword>
<feature type="compositionally biased region" description="Low complexity" evidence="2">
    <location>
        <begin position="169"/>
        <end position="198"/>
    </location>
</feature>
<dbReference type="SUPFAM" id="SSF49879">
    <property type="entry name" value="SMAD/FHA domain"/>
    <property type="match status" value="1"/>
</dbReference>
<dbReference type="InterPro" id="IPR043739">
    <property type="entry name" value="DUF5684"/>
</dbReference>
<evidence type="ECO:0000256" key="3">
    <source>
        <dbReference type="SAM" id="Phobius"/>
    </source>
</evidence>
<dbReference type="Pfam" id="PF00498">
    <property type="entry name" value="FHA"/>
    <property type="match status" value="1"/>
</dbReference>
<proteinExistence type="predicted"/>
<evidence type="ECO:0000313" key="5">
    <source>
        <dbReference type="EMBL" id="GAA2590424.1"/>
    </source>
</evidence>
<evidence type="ECO:0000259" key="4">
    <source>
        <dbReference type="PROSITE" id="PS50006"/>
    </source>
</evidence>
<evidence type="ECO:0000256" key="1">
    <source>
        <dbReference type="ARBA" id="ARBA00022553"/>
    </source>
</evidence>
<feature type="region of interest" description="Disordered" evidence="2">
    <location>
        <begin position="166"/>
        <end position="198"/>
    </location>
</feature>
<keyword evidence="6" id="KW-1185">Reference proteome</keyword>
<organism evidence="5 6">
    <name type="scientific">Microbacterium binotii</name>
    <dbReference type="NCBI Taxonomy" id="462710"/>
    <lineage>
        <taxon>Bacteria</taxon>
        <taxon>Bacillati</taxon>
        <taxon>Actinomycetota</taxon>
        <taxon>Actinomycetes</taxon>
        <taxon>Micrococcales</taxon>
        <taxon>Microbacteriaceae</taxon>
        <taxon>Microbacterium</taxon>
    </lineage>
</organism>
<dbReference type="PROSITE" id="PS50006">
    <property type="entry name" value="FHA_DOMAIN"/>
    <property type="match status" value="1"/>
</dbReference>
<dbReference type="CDD" id="cd00060">
    <property type="entry name" value="FHA"/>
    <property type="match status" value="1"/>
</dbReference>
<dbReference type="RefSeq" id="WP_344231008.1">
    <property type="nucleotide sequence ID" value="NZ_BAAARI010000038.1"/>
</dbReference>
<feature type="compositionally biased region" description="Pro residues" evidence="2">
    <location>
        <begin position="223"/>
        <end position="248"/>
    </location>
</feature>
<keyword evidence="1" id="KW-0597">Phosphoprotein</keyword>
<protein>
    <recommendedName>
        <fullName evidence="4">FHA domain-containing protein</fullName>
    </recommendedName>
</protein>
<comment type="caution">
    <text evidence="5">The sequence shown here is derived from an EMBL/GenBank/DDBJ whole genome shotgun (WGS) entry which is preliminary data.</text>
</comment>
<dbReference type="InterPro" id="IPR008984">
    <property type="entry name" value="SMAD_FHA_dom_sf"/>
</dbReference>
<accession>A0ABN3PN50</accession>
<dbReference type="Pfam" id="PF18936">
    <property type="entry name" value="DUF5684"/>
    <property type="match status" value="1"/>
</dbReference>
<dbReference type="Gene3D" id="2.60.200.20">
    <property type="match status" value="1"/>
</dbReference>
<feature type="region of interest" description="Disordered" evidence="2">
    <location>
        <begin position="223"/>
        <end position="249"/>
    </location>
</feature>